<feature type="domain" description="Isochorismatase-like" evidence="8">
    <location>
        <begin position="7"/>
        <end position="205"/>
    </location>
</feature>
<dbReference type="InterPro" id="IPR000868">
    <property type="entry name" value="Isochorismatase-like_dom"/>
</dbReference>
<reference evidence="9 10" key="1">
    <citation type="submission" date="2021-03" db="EMBL/GenBank/DDBJ databases">
        <title>novel species isolated from a fishpond in China.</title>
        <authorList>
            <person name="Lu H."/>
            <person name="Cai Z."/>
        </authorList>
    </citation>
    <scope>NUCLEOTIDE SEQUENCE [LARGE SCALE GENOMIC DNA]</scope>
    <source>
        <strain evidence="9 10">YJ13C</strain>
    </source>
</reference>
<evidence type="ECO:0000259" key="8">
    <source>
        <dbReference type="Pfam" id="PF00857"/>
    </source>
</evidence>
<dbReference type="Proteomes" id="UP000664480">
    <property type="component" value="Unassembled WGS sequence"/>
</dbReference>
<comment type="similarity">
    <text evidence="1">Belongs to the isochorismatase family.</text>
</comment>
<dbReference type="Pfam" id="PF00857">
    <property type="entry name" value="Isochorismatase"/>
    <property type="match status" value="1"/>
</dbReference>
<keyword evidence="4 9" id="KW-0378">Hydrolase</keyword>
<gene>
    <name evidence="9" type="primary">pncA</name>
    <name evidence="9" type="ORF">J0A69_13345</name>
</gene>
<proteinExistence type="inferred from homology"/>
<dbReference type="SUPFAM" id="SSF52499">
    <property type="entry name" value="Isochorismatase-like hydrolases"/>
    <property type="match status" value="1"/>
</dbReference>
<accession>A0ABS3CH55</accession>
<evidence type="ECO:0000256" key="5">
    <source>
        <dbReference type="ARBA" id="ARBA00037900"/>
    </source>
</evidence>
<dbReference type="CDD" id="cd01011">
    <property type="entry name" value="nicotinamidase"/>
    <property type="match status" value="1"/>
</dbReference>
<keyword evidence="3" id="KW-0479">Metal-binding</keyword>
<dbReference type="EMBL" id="JAFKCU010000003">
    <property type="protein sequence ID" value="MBN7816425.1"/>
    <property type="molecule type" value="Genomic_DNA"/>
</dbReference>
<dbReference type="PANTHER" id="PTHR11080">
    <property type="entry name" value="PYRAZINAMIDASE/NICOTINAMIDASE"/>
    <property type="match status" value="1"/>
</dbReference>
<evidence type="ECO:0000256" key="6">
    <source>
        <dbReference type="ARBA" id="ARBA00039017"/>
    </source>
</evidence>
<dbReference type="EC" id="3.5.1.19" evidence="6"/>
<evidence type="ECO:0000256" key="7">
    <source>
        <dbReference type="ARBA" id="ARBA00043224"/>
    </source>
</evidence>
<evidence type="ECO:0000256" key="4">
    <source>
        <dbReference type="ARBA" id="ARBA00022801"/>
    </source>
</evidence>
<evidence type="ECO:0000256" key="3">
    <source>
        <dbReference type="ARBA" id="ARBA00022723"/>
    </source>
</evidence>
<evidence type="ECO:0000256" key="2">
    <source>
        <dbReference type="ARBA" id="ARBA00022642"/>
    </source>
</evidence>
<dbReference type="PANTHER" id="PTHR11080:SF2">
    <property type="entry name" value="LD05707P"/>
    <property type="match status" value="1"/>
</dbReference>
<name>A0ABS3CH55_9BACT</name>
<dbReference type="InterPro" id="IPR036380">
    <property type="entry name" value="Isochorismatase-like_sf"/>
</dbReference>
<keyword evidence="10" id="KW-1185">Reference proteome</keyword>
<comment type="caution">
    <text evidence="9">The sequence shown here is derived from an EMBL/GenBank/DDBJ whole genome shotgun (WGS) entry which is preliminary data.</text>
</comment>
<dbReference type="Gene3D" id="3.40.50.850">
    <property type="entry name" value="Isochorismatase-like"/>
    <property type="match status" value="1"/>
</dbReference>
<evidence type="ECO:0000313" key="9">
    <source>
        <dbReference type="EMBL" id="MBN7816425.1"/>
    </source>
</evidence>
<evidence type="ECO:0000313" key="10">
    <source>
        <dbReference type="Proteomes" id="UP000664480"/>
    </source>
</evidence>
<dbReference type="NCBIfam" id="NF008623">
    <property type="entry name" value="PRK11609.1"/>
    <property type="match status" value="1"/>
</dbReference>
<comment type="pathway">
    <text evidence="5">Cofactor biosynthesis; nicotinate biosynthesis; nicotinate from nicotinamide: step 1/1.</text>
</comment>
<evidence type="ECO:0000256" key="1">
    <source>
        <dbReference type="ARBA" id="ARBA00006336"/>
    </source>
</evidence>
<organism evidence="9 10">
    <name type="scientific">Algoriphagus pacificus</name>
    <dbReference type="NCBI Taxonomy" id="2811234"/>
    <lineage>
        <taxon>Bacteria</taxon>
        <taxon>Pseudomonadati</taxon>
        <taxon>Bacteroidota</taxon>
        <taxon>Cytophagia</taxon>
        <taxon>Cytophagales</taxon>
        <taxon>Cyclobacteriaceae</taxon>
        <taxon>Algoriphagus</taxon>
    </lineage>
</organism>
<protein>
    <recommendedName>
        <fullName evidence="6">nicotinamidase</fullName>
        <ecNumber evidence="6">3.5.1.19</ecNumber>
    </recommendedName>
    <alternativeName>
        <fullName evidence="7">Nicotinamide deamidase</fullName>
    </alternativeName>
</protein>
<sequence>MKSKNEALIIVDVQNDFVSGGALEVKEGESVVPVINKLQEEFQFIVATQDYHPENHGSFATNHPHKNPGDFILLGGLNQILWPVHCVQESNGAEFHPDLEREKWSAVFQKGKNPQVDSYSGFFDNARRGDTGLGDYLKYHGIEKVYVTGLALDYCVKFTALDAKSLGFDTYLVADASKAVNLNTSDDEKALEEMKEAGITVIKSNELLKSHV</sequence>
<keyword evidence="2" id="KW-0662">Pyridine nucleotide biosynthesis</keyword>
<dbReference type="GO" id="GO:0008936">
    <property type="term" value="F:nicotinamidase activity"/>
    <property type="evidence" value="ECO:0007669"/>
    <property type="project" value="UniProtKB-EC"/>
</dbReference>
<dbReference type="RefSeq" id="WP_206587103.1">
    <property type="nucleotide sequence ID" value="NZ_JAFKCU010000003.1"/>
</dbReference>
<dbReference type="InterPro" id="IPR052347">
    <property type="entry name" value="Isochorismatase_Nicotinamidase"/>
</dbReference>